<name>A0AAD5TKJ1_9FUNG</name>
<accession>A0AAD5TKJ1</accession>
<keyword evidence="2" id="KW-0812">Transmembrane</keyword>
<feature type="region of interest" description="Disordered" evidence="1">
    <location>
        <begin position="371"/>
        <end position="401"/>
    </location>
</feature>
<reference evidence="4" key="1">
    <citation type="submission" date="2020-05" db="EMBL/GenBank/DDBJ databases">
        <title>Phylogenomic resolution of chytrid fungi.</title>
        <authorList>
            <person name="Stajich J.E."/>
            <person name="Amses K."/>
            <person name="Simmons R."/>
            <person name="Seto K."/>
            <person name="Myers J."/>
            <person name="Bonds A."/>
            <person name="Quandt C.A."/>
            <person name="Barry K."/>
            <person name="Liu P."/>
            <person name="Grigoriev I."/>
            <person name="Longcore J.E."/>
            <person name="James T.Y."/>
        </authorList>
    </citation>
    <scope>NUCLEOTIDE SEQUENCE</scope>
    <source>
        <strain evidence="4">JEL0379</strain>
    </source>
</reference>
<dbReference type="PANTHER" id="PTHR14499">
    <property type="entry name" value="POTASSIUM CHANNEL TETRAMERIZATION DOMAIN-CONTAINING"/>
    <property type="match status" value="1"/>
</dbReference>
<feature type="domain" description="Potassium channel tetramerisation-type BTB" evidence="3">
    <location>
        <begin position="408"/>
        <end position="470"/>
    </location>
</feature>
<comment type="caution">
    <text evidence="4">The sequence shown here is derived from an EMBL/GenBank/DDBJ whole genome shotgun (WGS) entry which is preliminary data.</text>
</comment>
<protein>
    <recommendedName>
        <fullName evidence="3">Potassium channel tetramerisation-type BTB domain-containing protein</fullName>
    </recommendedName>
</protein>
<feature type="compositionally biased region" description="Pro residues" evidence="1">
    <location>
        <begin position="1"/>
        <end position="13"/>
    </location>
</feature>
<dbReference type="EMBL" id="JADGJQ010000022">
    <property type="protein sequence ID" value="KAJ3179113.1"/>
    <property type="molecule type" value="Genomic_DNA"/>
</dbReference>
<feature type="compositionally biased region" description="Pro residues" evidence="1">
    <location>
        <begin position="40"/>
        <end position="52"/>
    </location>
</feature>
<dbReference type="CDD" id="cd18316">
    <property type="entry name" value="BTB_POZ_KCTD-like"/>
    <property type="match status" value="1"/>
</dbReference>
<keyword evidence="5" id="KW-1185">Reference proteome</keyword>
<feature type="compositionally biased region" description="Acidic residues" evidence="1">
    <location>
        <begin position="142"/>
        <end position="159"/>
    </location>
</feature>
<gene>
    <name evidence="4" type="ORF">HDU87_003069</name>
</gene>
<dbReference type="InterPro" id="IPR003131">
    <property type="entry name" value="T1-type_BTB"/>
</dbReference>
<dbReference type="AlphaFoldDB" id="A0AAD5TKJ1"/>
<feature type="region of interest" description="Disordered" evidence="1">
    <location>
        <begin position="84"/>
        <end position="159"/>
    </location>
</feature>
<evidence type="ECO:0000259" key="3">
    <source>
        <dbReference type="Pfam" id="PF02214"/>
    </source>
</evidence>
<feature type="compositionally biased region" description="Basic and acidic residues" evidence="1">
    <location>
        <begin position="130"/>
        <end position="141"/>
    </location>
</feature>
<feature type="compositionally biased region" description="Pro residues" evidence="1">
    <location>
        <begin position="322"/>
        <end position="331"/>
    </location>
</feature>
<dbReference type="Proteomes" id="UP001212152">
    <property type="component" value="Unassembled WGS sequence"/>
</dbReference>
<proteinExistence type="predicted"/>
<dbReference type="InterPro" id="IPR011333">
    <property type="entry name" value="SKP1/BTB/POZ_sf"/>
</dbReference>
<dbReference type="GO" id="GO:0051260">
    <property type="term" value="P:protein homooligomerization"/>
    <property type="evidence" value="ECO:0007669"/>
    <property type="project" value="InterPro"/>
</dbReference>
<organism evidence="4 5">
    <name type="scientific">Geranomyces variabilis</name>
    <dbReference type="NCBI Taxonomy" id="109894"/>
    <lineage>
        <taxon>Eukaryota</taxon>
        <taxon>Fungi</taxon>
        <taxon>Fungi incertae sedis</taxon>
        <taxon>Chytridiomycota</taxon>
        <taxon>Chytridiomycota incertae sedis</taxon>
        <taxon>Chytridiomycetes</taxon>
        <taxon>Spizellomycetales</taxon>
        <taxon>Powellomycetaceae</taxon>
        <taxon>Geranomyces</taxon>
    </lineage>
</organism>
<keyword evidence="2" id="KW-0472">Membrane</keyword>
<feature type="region of interest" description="Disordered" evidence="1">
    <location>
        <begin position="1"/>
        <end position="52"/>
    </location>
</feature>
<dbReference type="SUPFAM" id="SSF54695">
    <property type="entry name" value="POZ domain"/>
    <property type="match status" value="1"/>
</dbReference>
<feature type="transmembrane region" description="Helical" evidence="2">
    <location>
        <begin position="556"/>
        <end position="575"/>
    </location>
</feature>
<feature type="compositionally biased region" description="Basic residues" evidence="1">
    <location>
        <begin position="84"/>
        <end position="104"/>
    </location>
</feature>
<evidence type="ECO:0000256" key="2">
    <source>
        <dbReference type="SAM" id="Phobius"/>
    </source>
</evidence>
<feature type="compositionally biased region" description="Low complexity" evidence="1">
    <location>
        <begin position="105"/>
        <end position="118"/>
    </location>
</feature>
<evidence type="ECO:0000256" key="1">
    <source>
        <dbReference type="SAM" id="MobiDB-lite"/>
    </source>
</evidence>
<evidence type="ECO:0000313" key="4">
    <source>
        <dbReference type="EMBL" id="KAJ3179113.1"/>
    </source>
</evidence>
<feature type="transmembrane region" description="Helical" evidence="2">
    <location>
        <begin position="59"/>
        <end position="77"/>
    </location>
</feature>
<evidence type="ECO:0000313" key="5">
    <source>
        <dbReference type="Proteomes" id="UP001212152"/>
    </source>
</evidence>
<dbReference type="PANTHER" id="PTHR14499:SF136">
    <property type="entry name" value="GH08630P"/>
    <property type="match status" value="1"/>
</dbReference>
<dbReference type="Gene3D" id="3.30.710.10">
    <property type="entry name" value="Potassium Channel Kv1.1, Chain A"/>
    <property type="match status" value="1"/>
</dbReference>
<feature type="compositionally biased region" description="Acidic residues" evidence="1">
    <location>
        <begin position="389"/>
        <end position="400"/>
    </location>
</feature>
<sequence length="577" mass="59898">MAAVPAPPRPPEPLADGVSSSHAPPPPPPYGAVVDDMPSAPSPPSPAYSTPPPPTWPTTLTYFLALLGLLALLARALKIAARNRRRRKDALRSRKRKEKRRQRRAVAAAVNAAGQSAGDDADVVDGGDGVPRDVRDLRVVESEESDSEDDEDDDEDESDLGVSIFSTSCPIADYAAVLGSALTSILVHAAILLKRSPIPDLLFSLTNTTVDGYARVNRALGVEAKIVRATQKALAAGVTATGVVAHAAIRAGLAYQMAPGRREKKILRMTGVRAGTDTGVAAASGNLLAGLSFPGGIPRGAKTDAATQTGGSDEAAVLAAPTSPPPPPPPATSVRGVLSTYLSSTLRVAGNAATAGSEAMLGKTRTQKLLGVEKRSADGAKPTTGDVYPNDDDDDDDDGADAAGPVLYLNVGGSVHATTLRTLTRVEGSLLAEWFGDASKRITLELKDGSFFVDRDGTNFHHILAHLRNPTSITAANPTSTNANLLPTAADEISQLIVEAIFYRLPDLVDDLSRRLARVERDAVSVSDLLAQIAARSFDVVVGGGGVGGGGTTTPVIATAGVLVAVLGVGVWWQLYI</sequence>
<dbReference type="Pfam" id="PF02214">
    <property type="entry name" value="BTB_2"/>
    <property type="match status" value="1"/>
</dbReference>
<feature type="region of interest" description="Disordered" evidence="1">
    <location>
        <begin position="299"/>
        <end position="333"/>
    </location>
</feature>
<keyword evidence="2" id="KW-1133">Transmembrane helix</keyword>